<feature type="compositionally biased region" description="Polar residues" evidence="1">
    <location>
        <begin position="791"/>
        <end position="821"/>
    </location>
</feature>
<feature type="compositionally biased region" description="Polar residues" evidence="1">
    <location>
        <begin position="915"/>
        <end position="935"/>
    </location>
</feature>
<feature type="region of interest" description="Disordered" evidence="1">
    <location>
        <begin position="225"/>
        <end position="293"/>
    </location>
</feature>
<sequence length="1406" mass="155244">MSTNKLLQSLSEDPQLEKQIGCMTGILQLFDRHQVLTGRRLYGHKRIAAAASKPQTPTTSNCGSPCSDPSGPLNENVLRNTSEEPRPKHAPATEQQRSQPVQMPTTPTETKSSLAFARTPPLPANEASATDVYSRDQLPKISFDVARSNLLLPRRLDSSRSLHEARINVAHESKVYARKSVDTAERAAAAARGALQELSRITTDFNGPSHHDEQVSIHDIVRSSLGHDQQNPRSSAHPLLSSSSTSSFPHRMASEASACNTRASITSMPQAGGRVDASRPPRPHCKPKVETSPKTCADISESLRMLAKLREASPAYNANLGNEEADDTHGSRNSAAAHCVPQQARPSLVEGPAMSSRASLPRAASDRVPGRMSSYEPSRASFADSLYQGGPKTKDGPRLSLDSRGGIKADREVGSQGKLHSRTLLSSRSVSCSNSDCDTESLHEKRTSFSSNVVARLMGLDELPNGDLQQAHPKLGLSNSSDQNVRRGSNIVMQDTNPTFSQCGKYVSASFFPSKRRDDIKIPTDSEEEEEDSYLHLEPLSQQEARTLNVRVGSLKSHAGDQSATTENGNHLVQPCYQPKNHHLMEDRPPHVLSPAARLCAQIEAMQRADSLYKQNDREVRTIGLQQSSNPELEALKQLLGSIRPKRDYAKSYVEKLPIWESPNKPQPESGRTQFLHEQPQQQAEQQLAVTWKTKRMLNDKFDSQVHEHKNTSRTSYDRKVHNGHEEAYHSSYRQHKLPENYSQSCRVRADAYISPGSSDSSTYNTPRKAISPGGSHNLQTTHVKRMVHPHTSTNGPSTRLLTSPRTPSSQQQRLSSNGNCSWEASSVSSTSSNAARDHYASGNSSYRTANKQNKQSERGAEKKTGILKDKKESKANLVSLKPSSMTPIDKKVKPRGVSTTVRSDPRRLQKPVQAKNSDNPRSNMRTPTRSSTRQAVDVKRKLNFSNRSPNRRPPSESCGIEDPEAECVDKTIIGGTKSLQSCNTSVELHEAGLDVMDHDPCMSLENEEGFFANTPTSIYHVRIEGGVKSPLLILAGVDAEARTPERQTTSKIFDRDGGDASSPIRTPTGALRLPQVLQTQENEDTESQGDKSTGSCEQPSPISVLEGPFYEDDVASPPTTTKFVLKLEELEEETKEEASKGSSLQHLSPLLIRCGHPQNVALTDFSYVKHLLEVSCSPQRRDGGENAHDATGIWKLRPLDFHYFLQLEEEVAACKTEPGSSNWRRMLFDSVNASMERRMHTWRLCQHQPWLLACECDLHGKITNGWSAALRQGIVGVDEKNNVCLSSEGAKVLLEEVWEEIEANSAKQRGKVNGSIGTIIGEGEEEEGVACDEMVHMLEEDILGGCHSVRPNAWADFLVERGELGLDLERLIFKDLIDHTIRDLGLLLHPPLSLTTKRQLFKLHK</sequence>
<feature type="region of interest" description="Disordered" evidence="1">
    <location>
        <begin position="701"/>
        <end position="721"/>
    </location>
</feature>
<feature type="compositionally biased region" description="Polar residues" evidence="1">
    <location>
        <begin position="257"/>
        <end position="269"/>
    </location>
</feature>
<feature type="region of interest" description="Disordered" evidence="1">
    <location>
        <begin position="660"/>
        <end position="686"/>
    </location>
</feature>
<dbReference type="InterPro" id="IPR025486">
    <property type="entry name" value="DUF4378"/>
</dbReference>
<feature type="compositionally biased region" description="Polar residues" evidence="1">
    <location>
        <begin position="756"/>
        <end position="766"/>
    </location>
</feature>
<dbReference type="GO" id="GO:0051513">
    <property type="term" value="P:regulation of monopolar cell growth"/>
    <property type="evidence" value="ECO:0007669"/>
    <property type="project" value="InterPro"/>
</dbReference>
<feature type="region of interest" description="Disordered" evidence="1">
    <location>
        <begin position="48"/>
        <end position="114"/>
    </location>
</feature>
<comment type="caution">
    <text evidence="3">The sequence shown here is derived from an EMBL/GenBank/DDBJ whole genome shotgun (WGS) entry which is preliminary data.</text>
</comment>
<feature type="region of interest" description="Disordered" evidence="1">
    <location>
        <begin position="753"/>
        <end position="938"/>
    </location>
</feature>
<feature type="compositionally biased region" description="Basic and acidic residues" evidence="1">
    <location>
        <begin position="855"/>
        <end position="875"/>
    </location>
</feature>
<dbReference type="OrthoDB" id="769613at2759"/>
<feature type="region of interest" description="Disordered" evidence="1">
    <location>
        <begin position="943"/>
        <end position="962"/>
    </location>
</feature>
<dbReference type="PANTHER" id="PTHR31680">
    <property type="entry name" value="LONGIFOLIA PROTEIN"/>
    <property type="match status" value="1"/>
</dbReference>
<feature type="region of interest" description="Disordered" evidence="1">
    <location>
        <begin position="319"/>
        <end position="419"/>
    </location>
</feature>
<protein>
    <recommendedName>
        <fullName evidence="2">DUF4378 domain-containing protein</fullName>
    </recommendedName>
</protein>
<name>A0A9D4U795_ADICA</name>
<accession>A0A9D4U795</accession>
<feature type="region of interest" description="Disordered" evidence="1">
    <location>
        <begin position="1042"/>
        <end position="1117"/>
    </location>
</feature>
<dbReference type="InterPro" id="IPR033334">
    <property type="entry name" value="LNG1/2"/>
</dbReference>
<evidence type="ECO:0000313" key="3">
    <source>
        <dbReference type="EMBL" id="KAI5062307.1"/>
    </source>
</evidence>
<feature type="compositionally biased region" description="Low complexity" evidence="1">
    <location>
        <begin position="822"/>
        <end position="835"/>
    </location>
</feature>
<feature type="compositionally biased region" description="Polar residues" evidence="1">
    <location>
        <begin position="93"/>
        <end position="113"/>
    </location>
</feature>
<dbReference type="Pfam" id="PF14309">
    <property type="entry name" value="DUF4378"/>
    <property type="match status" value="1"/>
</dbReference>
<dbReference type="EMBL" id="JABFUD020000022">
    <property type="protein sequence ID" value="KAI5062307.1"/>
    <property type="molecule type" value="Genomic_DNA"/>
</dbReference>
<feature type="domain" description="DUF4378" evidence="2">
    <location>
        <begin position="1165"/>
        <end position="1379"/>
    </location>
</feature>
<feature type="compositionally biased region" description="Low complexity" evidence="1">
    <location>
        <begin position="234"/>
        <end position="247"/>
    </location>
</feature>
<reference evidence="3" key="1">
    <citation type="submission" date="2021-01" db="EMBL/GenBank/DDBJ databases">
        <title>Adiantum capillus-veneris genome.</title>
        <authorList>
            <person name="Fang Y."/>
            <person name="Liao Q."/>
        </authorList>
    </citation>
    <scope>NUCLEOTIDE SEQUENCE</scope>
    <source>
        <strain evidence="3">H3</strain>
        <tissue evidence="3">Leaf</tissue>
    </source>
</reference>
<dbReference type="PANTHER" id="PTHR31680:SF12">
    <property type="entry name" value="OS11G0587300 PROTEIN"/>
    <property type="match status" value="1"/>
</dbReference>
<feature type="compositionally biased region" description="Polar residues" evidence="1">
    <location>
        <begin position="842"/>
        <end position="854"/>
    </location>
</feature>
<organism evidence="3 4">
    <name type="scientific">Adiantum capillus-veneris</name>
    <name type="common">Maidenhair fern</name>
    <dbReference type="NCBI Taxonomy" id="13818"/>
    <lineage>
        <taxon>Eukaryota</taxon>
        <taxon>Viridiplantae</taxon>
        <taxon>Streptophyta</taxon>
        <taxon>Embryophyta</taxon>
        <taxon>Tracheophyta</taxon>
        <taxon>Polypodiopsida</taxon>
        <taxon>Polypodiidae</taxon>
        <taxon>Polypodiales</taxon>
        <taxon>Pteridineae</taxon>
        <taxon>Pteridaceae</taxon>
        <taxon>Vittarioideae</taxon>
        <taxon>Adiantum</taxon>
    </lineage>
</organism>
<evidence type="ECO:0000313" key="4">
    <source>
        <dbReference type="Proteomes" id="UP000886520"/>
    </source>
</evidence>
<proteinExistence type="predicted"/>
<evidence type="ECO:0000256" key="1">
    <source>
        <dbReference type="SAM" id="MobiDB-lite"/>
    </source>
</evidence>
<feature type="compositionally biased region" description="Low complexity" evidence="1">
    <location>
        <begin position="674"/>
        <end position="686"/>
    </location>
</feature>
<dbReference type="Proteomes" id="UP000886520">
    <property type="component" value="Chromosome 22"/>
</dbReference>
<evidence type="ECO:0000259" key="2">
    <source>
        <dbReference type="Pfam" id="PF14309"/>
    </source>
</evidence>
<feature type="compositionally biased region" description="Polar residues" evidence="1">
    <location>
        <begin position="53"/>
        <end position="64"/>
    </location>
</feature>
<feature type="compositionally biased region" description="Polar residues" evidence="1">
    <location>
        <begin position="1091"/>
        <end position="1102"/>
    </location>
</feature>
<keyword evidence="4" id="KW-1185">Reference proteome</keyword>
<gene>
    <name evidence="3" type="ORF">GOP47_0022846</name>
</gene>